<evidence type="ECO:0000256" key="7">
    <source>
        <dbReference type="ARBA" id="ARBA00023237"/>
    </source>
</evidence>
<dbReference type="InterPro" id="IPR036179">
    <property type="entry name" value="Ig-like_dom_sf"/>
</dbReference>
<evidence type="ECO:0000259" key="8">
    <source>
        <dbReference type="PROSITE" id="PS50835"/>
    </source>
</evidence>
<reference evidence="9" key="1">
    <citation type="submission" date="2020-09" db="EMBL/GenBank/DDBJ databases">
        <authorList>
            <person name="Kim M.K."/>
        </authorList>
    </citation>
    <scope>NUCLEOTIDE SEQUENCE</scope>
    <source>
        <strain evidence="9">BT704</strain>
    </source>
</reference>
<evidence type="ECO:0000256" key="2">
    <source>
        <dbReference type="ARBA" id="ARBA00004442"/>
    </source>
</evidence>
<dbReference type="EMBL" id="JACXAA010000010">
    <property type="protein sequence ID" value="MBD2755901.1"/>
    <property type="molecule type" value="Genomic_DNA"/>
</dbReference>
<evidence type="ECO:0000313" key="10">
    <source>
        <dbReference type="Proteomes" id="UP000653797"/>
    </source>
</evidence>
<dbReference type="GO" id="GO:0009279">
    <property type="term" value="C:cell outer membrane"/>
    <property type="evidence" value="ECO:0007669"/>
    <property type="project" value="UniProtKB-SubCell"/>
</dbReference>
<keyword evidence="7" id="KW-0998">Cell outer membrane</keyword>
<sequence length="1907" mass="193254">MTLSLPFFTHFRTGALSLLVLLLGMDLLAQAQTIRYVKPAATGTGDGSSWANASGNLQAIINASAATDQVWVAAGTYKPTTSTDRAISFSMKDGVAIYGGFAGTETALSQRPAINLTTPSSSILSGDLGTPGIIADNSYHVISNPITLINTAVLDGFIITGGNANGGSSAGGGMFNPGTASGPGASPTVRNCSFQGNSASIGGAFYIYNVGSSGNSMLTNCSFRGNSATISGGAVFNYKYSGSNQVMLTNCSFQGNSAATAGGAIFNVGETFTARPVLTNCSFQNNSASQGGAVYNDGTGVGGNSQPKPNNCVLFGNGESNAIRNSANSYVEATCSLFETGAAFTPAFTTNAYYNVGGVTVNPFVSTSSVALNACAPAIDRGYDFSYNNINGPSTDLAGNNRFYGGRIDMGAVEFQGAPSTITVSPPSPSTVTVGTAYNQTFSPSGGSSSYSLLSGSLPPGISLSTSGVLSGTPTQVGRFSFTVRVMDQVTGCWGEGSCTLWVRSDKPIRYVKAGGTGNGDSWANASGDLQSQIDLLGTEKVWVAAGTYKPTTGTDRTISFAMRPGVEIYGGFVGNETSLGARPAINPVKGNPSATILSGDIGVVGNNSDNSYHVILNRDGLGSTDILDGFVITGGNANDVYSSEGGGGMANICRRPAGVMSPTVRNCLFQGNAASHGGAIYNDASPGGSSSDPQNCSPILINCVFRDNSARAGGAVSNNASGSAFFCSPQFDNCHFINNTAVNGGAMENYSNNSGASHFRLTNCLFQDNTADIAGGAINHSADAGGYSYPELINCSFQGNSIKQDTRDLGRLGGAIYLSASGGSINAKLTNCSFQANTAANLGGAIYAYSQARQGFLYSFCDVTLLSCVVFGNGGAKTFAAGSTGGQYVFDIIRVRNSLIESSATNYYPEGVEGTLNTITTSTSPFASPNSPALAANSPAVNAGYSSVQGTDVAGNPRIVGCRIDMGAYELQYDPTVAITAQPAASSVVCGRASVSVPVSVSGTYLTYQWYKDSFANPVTGQTSATLSLINVQPADAGSYSLVVTGSCNSLTSTAFNLTVNQPTVSVSPGSATICQGKSVLLTASGASSYTWSNSTTGNTLTATTAGTYSVTGVDGNGCTNSTTAVVTENKPTISISPGSATICQGKSILLTASGAGTYTWSNNTTDNTLTATTAGTYSVTGVDGNGCTNTATAIITENKPTVSISPNPASICQASSVLLTASGASAYTWSDNTTGNTLTATTPGTYSVTGVATNGCFNSATAIVTDTRPSVTITASPSATVTQGAAITLMASGTGATSFNWVTGSTSSSIVINPTTSVTYSVTARNGANCSTVASLAITVTPISCGPVIYVTQTGSGQRDGSSWANALGSSQLQFGINAAASCGNSGQVWVAAGTYKPTTGSDRNASFALRNGVTIYGGFAGNETALTDRPALNPVTGQPAITTLSGDIGTVGNTSDNSFRVISNPASLSLTTTAVLDGFVITGGAGGSLGGGMFNEGSSPTLRNCSFVSNAVSVTSTSTSRGGAIYNGNGSSPQLTNCQFEGNSVSGANGQFSYGGAISNFTNSSPLLINCNFLANSVSGSSSNFGGAMANNVNSNPQLINCSFVTNSAMGGTNTRGGAINNGASNPQLINCSFLNNSVSGGTTTNQGGAIANNTSIAQLTNCVLFGNGGSNTFYNVSSPTVASVTTTYSLFDNTVTGYTSDPTNLTASTSPFVSATDTQLAAGSQAINKGSTTAYTAVSGPPTDLAGNVRIQNGIIDMGAYERALPPDLTLLLYARPTLVYGSAPFSVVVDVVETNGVVSSGLITVKITKDARISLSLNEALTSVEGRSVQNGSWTLSSDAAYYILTTTQSIGGGDRLSIGLTGQLRAGSTTGMVNCSATVLGGGETRTNNNTDADKVEYFQQ</sequence>
<evidence type="ECO:0000256" key="6">
    <source>
        <dbReference type="ARBA" id="ARBA00023136"/>
    </source>
</evidence>
<dbReference type="PANTHER" id="PTHR11319:SF35">
    <property type="entry name" value="OUTER MEMBRANE PROTEIN PMPC-RELATED"/>
    <property type="match status" value="1"/>
</dbReference>
<dbReference type="InterPro" id="IPR006626">
    <property type="entry name" value="PbH1"/>
</dbReference>
<dbReference type="InterPro" id="IPR012334">
    <property type="entry name" value="Pectin_lyas_fold"/>
</dbReference>
<keyword evidence="6" id="KW-0472">Membrane</keyword>
<dbReference type="Gene3D" id="2.160.20.10">
    <property type="entry name" value="Single-stranded right-handed beta-helix, Pectin lyase-like"/>
    <property type="match status" value="3"/>
</dbReference>
<accession>A0A927B5A0</accession>
<keyword evidence="10" id="KW-1185">Reference proteome</keyword>
<dbReference type="SUPFAM" id="SSF51126">
    <property type="entry name" value="Pectin lyase-like"/>
    <property type="match status" value="3"/>
</dbReference>
<evidence type="ECO:0000256" key="1">
    <source>
        <dbReference type="ARBA" id="ARBA00004196"/>
    </source>
</evidence>
<feature type="domain" description="Ig-like" evidence="8">
    <location>
        <begin position="976"/>
        <end position="1060"/>
    </location>
</feature>
<dbReference type="Gene3D" id="2.60.40.10">
    <property type="entry name" value="Immunoglobulins"/>
    <property type="match status" value="2"/>
</dbReference>
<dbReference type="Pfam" id="PF02415">
    <property type="entry name" value="Chlam_PMP"/>
    <property type="match status" value="4"/>
</dbReference>
<dbReference type="GO" id="GO:0005576">
    <property type="term" value="C:extracellular region"/>
    <property type="evidence" value="ECO:0007669"/>
    <property type="project" value="UniProtKB-SubCell"/>
</dbReference>
<keyword evidence="4" id="KW-0964">Secreted</keyword>
<organism evidence="9 10">
    <name type="scientific">Spirosoma validum</name>
    <dbReference type="NCBI Taxonomy" id="2771355"/>
    <lineage>
        <taxon>Bacteria</taxon>
        <taxon>Pseudomonadati</taxon>
        <taxon>Bacteroidota</taxon>
        <taxon>Cytophagia</taxon>
        <taxon>Cytophagales</taxon>
        <taxon>Cytophagaceae</taxon>
        <taxon>Spirosoma</taxon>
    </lineage>
</organism>
<comment type="subcellular location">
    <subcellularLocation>
        <location evidence="1">Cell envelope</location>
    </subcellularLocation>
    <subcellularLocation>
        <location evidence="2">Cell outer membrane</location>
    </subcellularLocation>
    <subcellularLocation>
        <location evidence="3">Secreted</location>
    </subcellularLocation>
</comment>
<dbReference type="GO" id="GO:0005509">
    <property type="term" value="F:calcium ion binding"/>
    <property type="evidence" value="ECO:0007669"/>
    <property type="project" value="InterPro"/>
</dbReference>
<dbReference type="InterPro" id="IPR003368">
    <property type="entry name" value="POMP_repeat"/>
</dbReference>
<dbReference type="RefSeq" id="WP_191041528.1">
    <property type="nucleotide sequence ID" value="NZ_JACXAA010000010.1"/>
</dbReference>
<dbReference type="InterPro" id="IPR011050">
    <property type="entry name" value="Pectin_lyase_fold/virulence"/>
</dbReference>
<dbReference type="SUPFAM" id="SSF49313">
    <property type="entry name" value="Cadherin-like"/>
    <property type="match status" value="1"/>
</dbReference>
<dbReference type="InterPro" id="IPR059226">
    <property type="entry name" value="Choice_anch_Q_dom"/>
</dbReference>
<dbReference type="InterPro" id="IPR013783">
    <property type="entry name" value="Ig-like_fold"/>
</dbReference>
<dbReference type="Proteomes" id="UP000653797">
    <property type="component" value="Unassembled WGS sequence"/>
</dbReference>
<protein>
    <recommendedName>
        <fullName evidence="8">Ig-like domain-containing protein</fullName>
    </recommendedName>
</protein>
<dbReference type="SMART" id="SM00710">
    <property type="entry name" value="PbH1"/>
    <property type="match status" value="9"/>
</dbReference>
<keyword evidence="5" id="KW-0732">Signal</keyword>
<evidence type="ECO:0000256" key="5">
    <source>
        <dbReference type="ARBA" id="ARBA00022729"/>
    </source>
</evidence>
<dbReference type="PANTHER" id="PTHR11319">
    <property type="entry name" value="G PROTEIN-COUPLED RECEPTOR-RELATED"/>
    <property type="match status" value="1"/>
</dbReference>
<dbReference type="PROSITE" id="PS50835">
    <property type="entry name" value="IG_LIKE"/>
    <property type="match status" value="1"/>
</dbReference>
<dbReference type="Pfam" id="PF05345">
    <property type="entry name" value="He_PIG"/>
    <property type="match status" value="1"/>
</dbReference>
<dbReference type="NCBIfam" id="NF041518">
    <property type="entry name" value="choice_anch_Q"/>
    <property type="match status" value="3"/>
</dbReference>
<proteinExistence type="predicted"/>
<evidence type="ECO:0000313" key="9">
    <source>
        <dbReference type="EMBL" id="MBD2755901.1"/>
    </source>
</evidence>
<evidence type="ECO:0000256" key="4">
    <source>
        <dbReference type="ARBA" id="ARBA00022525"/>
    </source>
</evidence>
<dbReference type="InterPro" id="IPR007110">
    <property type="entry name" value="Ig-like_dom"/>
</dbReference>
<evidence type="ECO:0000256" key="3">
    <source>
        <dbReference type="ARBA" id="ARBA00004613"/>
    </source>
</evidence>
<comment type="caution">
    <text evidence="9">The sequence shown here is derived from an EMBL/GenBank/DDBJ whole genome shotgun (WGS) entry which is preliminary data.</text>
</comment>
<dbReference type="InterPro" id="IPR015919">
    <property type="entry name" value="Cadherin-like_sf"/>
</dbReference>
<dbReference type="SUPFAM" id="SSF48726">
    <property type="entry name" value="Immunoglobulin"/>
    <property type="match status" value="1"/>
</dbReference>
<gene>
    <name evidence="9" type="ORF">IC230_23575</name>
</gene>
<name>A0A927B5A0_9BACT</name>